<keyword evidence="6" id="KW-0614">Plasmid</keyword>
<name>A0ABM6QGN4_9PROT</name>
<dbReference type="PROSITE" id="PS50932">
    <property type="entry name" value="HTH_LACI_2"/>
    <property type="match status" value="1"/>
</dbReference>
<geneLocation type="plasmid" evidence="7">
    <name>pcsc3h3</name>
</geneLocation>
<keyword evidence="1" id="KW-0805">Transcription regulation</keyword>
<feature type="compositionally biased region" description="Polar residues" evidence="4">
    <location>
        <begin position="346"/>
        <end position="359"/>
    </location>
</feature>
<accession>A0ABM6QGN4</accession>
<dbReference type="Proteomes" id="UP000233458">
    <property type="component" value="Plasmid pCSC3H3"/>
</dbReference>
<dbReference type="Pfam" id="PF00356">
    <property type="entry name" value="LacI"/>
    <property type="match status" value="1"/>
</dbReference>
<dbReference type="RefSeq" id="WP_101286474.1">
    <property type="nucleotide sequence ID" value="NZ_CP024200.1"/>
</dbReference>
<proteinExistence type="predicted"/>
<gene>
    <name evidence="6" type="ORF">CSC3H3_21405</name>
</gene>
<protein>
    <submittedName>
        <fullName evidence="6">LacI family transcriptional regulator</fullName>
    </submittedName>
</protein>
<evidence type="ECO:0000313" key="7">
    <source>
        <dbReference type="Proteomes" id="UP000233458"/>
    </source>
</evidence>
<dbReference type="InterPro" id="IPR010982">
    <property type="entry name" value="Lambda_DNA-bd_dom_sf"/>
</dbReference>
<dbReference type="InterPro" id="IPR028082">
    <property type="entry name" value="Peripla_BP_I"/>
</dbReference>
<organism evidence="6 7">
    <name type="scientific">Thalassospira marina</name>
    <dbReference type="NCBI Taxonomy" id="2048283"/>
    <lineage>
        <taxon>Bacteria</taxon>
        <taxon>Pseudomonadati</taxon>
        <taxon>Pseudomonadota</taxon>
        <taxon>Alphaproteobacteria</taxon>
        <taxon>Rhodospirillales</taxon>
        <taxon>Thalassospiraceae</taxon>
        <taxon>Thalassospira</taxon>
    </lineage>
</organism>
<feature type="region of interest" description="Disordered" evidence="4">
    <location>
        <begin position="335"/>
        <end position="359"/>
    </location>
</feature>
<dbReference type="PANTHER" id="PTHR30146">
    <property type="entry name" value="LACI-RELATED TRANSCRIPTIONAL REPRESSOR"/>
    <property type="match status" value="1"/>
</dbReference>
<evidence type="ECO:0000259" key="5">
    <source>
        <dbReference type="PROSITE" id="PS50932"/>
    </source>
</evidence>
<evidence type="ECO:0000256" key="4">
    <source>
        <dbReference type="SAM" id="MobiDB-lite"/>
    </source>
</evidence>
<sequence length="359" mass="39297">MSKPSSRNEPMTIARLAQHLGLAEGTISRALNNYPDIAEKTRQRVQKAARELGYRPSSSARRLARGVIETIGFVLPTCRTQHSDPFLAEILNGLATELSLHDWDLLVTSVPDGHDEVDVIDRLVGSNKVDGFVIARTRREDARVNYLRQSGVPFVVQGRTDHPDDYSWLDIDNEQAFVEAVTYLRGLGHVKIGCLGGDPTMNFAWQRRSGYLRAMAEQNGHIGVGYLIDGITDELTAFRAAQRLLAITENDRPTALLCVTDAVAIGAMHALTRAGLRVGEDISIMGFDGLPIGRAVQPALTTLHQDSYEIGREAGRMVLDLCTNPPSAPKQTLWQAKLTPRASVNPPAQSPAQQNKGGF</sequence>
<dbReference type="Gene3D" id="1.10.260.40">
    <property type="entry name" value="lambda repressor-like DNA-binding domains"/>
    <property type="match status" value="1"/>
</dbReference>
<dbReference type="CDD" id="cd01392">
    <property type="entry name" value="HTH_LacI"/>
    <property type="match status" value="1"/>
</dbReference>
<dbReference type="EMBL" id="CP024200">
    <property type="protein sequence ID" value="AUG55427.1"/>
    <property type="molecule type" value="Genomic_DNA"/>
</dbReference>
<evidence type="ECO:0000313" key="6">
    <source>
        <dbReference type="EMBL" id="AUG55427.1"/>
    </source>
</evidence>
<dbReference type="SUPFAM" id="SSF47413">
    <property type="entry name" value="lambda repressor-like DNA-binding domains"/>
    <property type="match status" value="1"/>
</dbReference>
<dbReference type="InterPro" id="IPR000843">
    <property type="entry name" value="HTH_LacI"/>
</dbReference>
<reference evidence="6 7" key="1">
    <citation type="submission" date="2017-10" db="EMBL/GenBank/DDBJ databases">
        <title>Biodiversity and function of Thalassospira species in the particle-attached aromatic-hydrocarbon-degrading consortia from the surface seawater of the China South Sea.</title>
        <authorList>
            <person name="Dong C."/>
            <person name="Liu R."/>
            <person name="Shao Z."/>
        </authorList>
    </citation>
    <scope>NUCLEOTIDE SEQUENCE [LARGE SCALE GENOMIC DNA]</scope>
    <source>
        <strain evidence="6 7">CSC3H3</strain>
        <plasmid evidence="7">pcsc3h3</plasmid>
    </source>
</reference>
<dbReference type="PANTHER" id="PTHR30146:SF155">
    <property type="entry name" value="ALANINE RACEMASE"/>
    <property type="match status" value="1"/>
</dbReference>
<evidence type="ECO:0000256" key="1">
    <source>
        <dbReference type="ARBA" id="ARBA00023015"/>
    </source>
</evidence>
<dbReference type="Gene3D" id="3.40.50.2300">
    <property type="match status" value="2"/>
</dbReference>
<dbReference type="InterPro" id="IPR046335">
    <property type="entry name" value="LacI/GalR-like_sensor"/>
</dbReference>
<dbReference type="CDD" id="cd20010">
    <property type="entry name" value="PBP1_AglR-like"/>
    <property type="match status" value="1"/>
</dbReference>
<keyword evidence="2" id="KW-0238">DNA-binding</keyword>
<dbReference type="Pfam" id="PF13377">
    <property type="entry name" value="Peripla_BP_3"/>
    <property type="match status" value="1"/>
</dbReference>
<dbReference type="SMART" id="SM00354">
    <property type="entry name" value="HTH_LACI"/>
    <property type="match status" value="1"/>
</dbReference>
<keyword evidence="3" id="KW-0804">Transcription</keyword>
<keyword evidence="7" id="KW-1185">Reference proteome</keyword>
<feature type="domain" description="HTH lacI-type" evidence="5">
    <location>
        <begin position="11"/>
        <end position="65"/>
    </location>
</feature>
<evidence type="ECO:0000256" key="2">
    <source>
        <dbReference type="ARBA" id="ARBA00023125"/>
    </source>
</evidence>
<dbReference type="SUPFAM" id="SSF53822">
    <property type="entry name" value="Periplasmic binding protein-like I"/>
    <property type="match status" value="1"/>
</dbReference>
<evidence type="ECO:0000256" key="3">
    <source>
        <dbReference type="ARBA" id="ARBA00023163"/>
    </source>
</evidence>